<gene>
    <name evidence="1" type="primary">NCL1_49948</name>
    <name evidence="1" type="ORF">TNIN_292311</name>
</gene>
<protein>
    <submittedName>
        <fullName evidence="1">Histone-lysine N-methyltransferase SETMAR</fullName>
    </submittedName>
</protein>
<evidence type="ECO:0000313" key="1">
    <source>
        <dbReference type="EMBL" id="GFY75695.1"/>
    </source>
</evidence>
<evidence type="ECO:0000313" key="2">
    <source>
        <dbReference type="Proteomes" id="UP000886998"/>
    </source>
</evidence>
<dbReference type="EMBL" id="BMAV01021573">
    <property type="protein sequence ID" value="GFY75695.1"/>
    <property type="molecule type" value="Genomic_DNA"/>
</dbReference>
<accession>A0A8X7CRH3</accession>
<name>A0A8X7CRH3_9ARAC</name>
<comment type="caution">
    <text evidence="1">The sequence shown here is derived from an EMBL/GenBank/DDBJ whole genome shotgun (WGS) entry which is preliminary data.</text>
</comment>
<organism evidence="1 2">
    <name type="scientific">Trichonephila inaurata madagascariensis</name>
    <dbReference type="NCBI Taxonomy" id="2747483"/>
    <lineage>
        <taxon>Eukaryota</taxon>
        <taxon>Metazoa</taxon>
        <taxon>Ecdysozoa</taxon>
        <taxon>Arthropoda</taxon>
        <taxon>Chelicerata</taxon>
        <taxon>Arachnida</taxon>
        <taxon>Araneae</taxon>
        <taxon>Araneomorphae</taxon>
        <taxon>Entelegynae</taxon>
        <taxon>Araneoidea</taxon>
        <taxon>Nephilidae</taxon>
        <taxon>Trichonephila</taxon>
        <taxon>Trichonephila inaurata</taxon>
    </lineage>
</organism>
<keyword evidence="2" id="KW-1185">Reference proteome</keyword>
<proteinExistence type="predicted"/>
<sequence length="141" mass="16468">MIEKPSAESRNISCHINAGPLLTFINRNLYSSERKWTYRRSSFGVVYFTTSKWAYQPLHQVAEYVKRLRIVLSMNVRQGIGFKNSEREICPSVIKLEQDDHRPWMMKPCRRPLRRTAVKRVGNLSDNSTLPVKRLDLICTA</sequence>
<dbReference type="AlphaFoldDB" id="A0A8X7CRH3"/>
<reference evidence="1" key="1">
    <citation type="submission" date="2020-08" db="EMBL/GenBank/DDBJ databases">
        <title>Multicomponent nature underlies the extraordinary mechanical properties of spider dragline silk.</title>
        <authorList>
            <person name="Kono N."/>
            <person name="Nakamura H."/>
            <person name="Mori M."/>
            <person name="Yoshida Y."/>
            <person name="Ohtoshi R."/>
            <person name="Malay A.D."/>
            <person name="Moran D.A.P."/>
            <person name="Tomita M."/>
            <person name="Numata K."/>
            <person name="Arakawa K."/>
        </authorList>
    </citation>
    <scope>NUCLEOTIDE SEQUENCE</scope>
</reference>
<dbReference type="Proteomes" id="UP000886998">
    <property type="component" value="Unassembled WGS sequence"/>
</dbReference>